<evidence type="ECO:0000259" key="1">
    <source>
        <dbReference type="Pfam" id="PF01738"/>
    </source>
</evidence>
<dbReference type="EMBL" id="JBAHYK010000773">
    <property type="protein sequence ID" value="KAL0571421.1"/>
    <property type="molecule type" value="Genomic_DNA"/>
</dbReference>
<accession>A0ABR3F8N7</accession>
<evidence type="ECO:0000313" key="3">
    <source>
        <dbReference type="Proteomes" id="UP001465976"/>
    </source>
</evidence>
<dbReference type="Gene3D" id="3.40.50.1820">
    <property type="entry name" value="alpha/beta hydrolase"/>
    <property type="match status" value="1"/>
</dbReference>
<reference evidence="2 3" key="1">
    <citation type="submission" date="2024-02" db="EMBL/GenBank/DDBJ databases">
        <title>A draft genome for the cacao thread blight pathogen Marasmius crinis-equi.</title>
        <authorList>
            <person name="Cohen S.P."/>
            <person name="Baruah I.K."/>
            <person name="Amoako-Attah I."/>
            <person name="Bukari Y."/>
            <person name="Meinhardt L.W."/>
            <person name="Bailey B.A."/>
        </authorList>
    </citation>
    <scope>NUCLEOTIDE SEQUENCE [LARGE SCALE GENOMIC DNA]</scope>
    <source>
        <strain evidence="2 3">GH-76</strain>
    </source>
</reference>
<gene>
    <name evidence="2" type="ORF">V5O48_010537</name>
</gene>
<dbReference type="Proteomes" id="UP001465976">
    <property type="component" value="Unassembled WGS sequence"/>
</dbReference>
<name>A0ABR3F8N7_9AGAR</name>
<dbReference type="PANTHER" id="PTHR17630:SF44">
    <property type="entry name" value="PROTEIN AIM2"/>
    <property type="match status" value="1"/>
</dbReference>
<feature type="domain" description="Dienelactone hydrolase" evidence="1">
    <location>
        <begin position="36"/>
        <end position="259"/>
    </location>
</feature>
<dbReference type="InterPro" id="IPR029058">
    <property type="entry name" value="AB_hydrolase_fold"/>
</dbReference>
<evidence type="ECO:0000313" key="2">
    <source>
        <dbReference type="EMBL" id="KAL0571421.1"/>
    </source>
</evidence>
<comment type="caution">
    <text evidence="2">The sequence shown here is derived from an EMBL/GenBank/DDBJ whole genome shotgun (WGS) entry which is preliminary data.</text>
</comment>
<proteinExistence type="predicted"/>
<dbReference type="SUPFAM" id="SSF53474">
    <property type="entry name" value="alpha/beta-Hydrolases"/>
    <property type="match status" value="1"/>
</dbReference>
<dbReference type="PANTHER" id="PTHR17630">
    <property type="entry name" value="DIENELACTONE HYDROLASE"/>
    <property type="match status" value="1"/>
</dbReference>
<protein>
    <recommendedName>
        <fullName evidence="1">Dienelactone hydrolase domain-containing protein</fullName>
    </recommendedName>
</protein>
<dbReference type="InterPro" id="IPR002925">
    <property type="entry name" value="Dienelactn_hydro"/>
</dbReference>
<dbReference type="Pfam" id="PF01738">
    <property type="entry name" value="DLH"/>
    <property type="match status" value="1"/>
</dbReference>
<sequence length="263" mass="29564">MSDTSPVLASGPGECCLKGFVHLGEPKGEIIKIAELDTYIARPPSSADGKRIIMYFPDVWGINGSFQFNGKLLMDYFAAQGFLVLGVDYFRGDEVSKHRKHRNDTTTEPGFDYEAWKAKHIAFADEHVPIWMEAVAKQFGTEETKYAAVGYCFGAPYVMNALAGTMVSAGAFAHPAFLRESHFEKCAKPLFLSCAETDHTFPEASRHRAEAILKEGKRVYHFQLFSGIEHGFALRGNMDDVYERWAKEESASGIIRWFNLWLK</sequence>
<organism evidence="2 3">
    <name type="scientific">Marasmius crinis-equi</name>
    <dbReference type="NCBI Taxonomy" id="585013"/>
    <lineage>
        <taxon>Eukaryota</taxon>
        <taxon>Fungi</taxon>
        <taxon>Dikarya</taxon>
        <taxon>Basidiomycota</taxon>
        <taxon>Agaricomycotina</taxon>
        <taxon>Agaricomycetes</taxon>
        <taxon>Agaricomycetidae</taxon>
        <taxon>Agaricales</taxon>
        <taxon>Marasmiineae</taxon>
        <taxon>Marasmiaceae</taxon>
        <taxon>Marasmius</taxon>
    </lineage>
</organism>
<keyword evidence="3" id="KW-1185">Reference proteome</keyword>